<evidence type="ECO:0000256" key="7">
    <source>
        <dbReference type="ARBA" id="ARBA00022777"/>
    </source>
</evidence>
<protein>
    <recommendedName>
        <fullName evidence="3">histidine kinase</fullName>
        <ecNumber evidence="3">2.7.13.3</ecNumber>
    </recommendedName>
</protein>
<keyword evidence="16" id="KW-0067">ATP-binding</keyword>
<feature type="region of interest" description="Disordered" evidence="12">
    <location>
        <begin position="1"/>
        <end position="21"/>
    </location>
</feature>
<dbReference type="Gene3D" id="1.10.287.130">
    <property type="match status" value="1"/>
</dbReference>
<evidence type="ECO:0000256" key="3">
    <source>
        <dbReference type="ARBA" id="ARBA00012438"/>
    </source>
</evidence>
<feature type="region of interest" description="Disordered" evidence="12">
    <location>
        <begin position="103"/>
        <end position="166"/>
    </location>
</feature>
<evidence type="ECO:0000256" key="11">
    <source>
        <dbReference type="SAM" id="Coils"/>
    </source>
</evidence>
<evidence type="ECO:0000259" key="15">
    <source>
        <dbReference type="PROSITE" id="PS50885"/>
    </source>
</evidence>
<dbReference type="EMBL" id="JBHTIL010000001">
    <property type="protein sequence ID" value="MFD0925541.1"/>
    <property type="molecule type" value="Genomic_DNA"/>
</dbReference>
<dbReference type="Gene3D" id="6.10.340.10">
    <property type="match status" value="1"/>
</dbReference>
<evidence type="ECO:0000256" key="5">
    <source>
        <dbReference type="ARBA" id="ARBA00022679"/>
    </source>
</evidence>
<dbReference type="SUPFAM" id="SSF158472">
    <property type="entry name" value="HAMP domain-like"/>
    <property type="match status" value="1"/>
</dbReference>
<comment type="caution">
    <text evidence="16">The sequence shown here is derived from an EMBL/GenBank/DDBJ whole genome shotgun (WGS) entry which is preliminary data.</text>
</comment>
<dbReference type="InterPro" id="IPR004358">
    <property type="entry name" value="Sig_transdc_His_kin-like_C"/>
</dbReference>
<feature type="domain" description="HAMP" evidence="15">
    <location>
        <begin position="215"/>
        <end position="268"/>
    </location>
</feature>
<dbReference type="GO" id="GO:0005524">
    <property type="term" value="F:ATP binding"/>
    <property type="evidence" value="ECO:0007669"/>
    <property type="project" value="UniProtKB-KW"/>
</dbReference>
<dbReference type="EC" id="2.7.13.3" evidence="3"/>
<keyword evidence="5" id="KW-0808">Transferase</keyword>
<dbReference type="InterPro" id="IPR005467">
    <property type="entry name" value="His_kinase_dom"/>
</dbReference>
<dbReference type="InterPro" id="IPR003594">
    <property type="entry name" value="HATPase_dom"/>
</dbReference>
<sequence length="501" mass="52192">MSPAWPGRLRRRAPAPDTTPTPSLRWRVLVSVTVAFAVLLVVVGVAVDVALGQRLRSDLSSRVTDRADRASSLLAEGYQGQDLVGALQGDAIRVRLRTADGTIYQTPGPVVDDPGQMAPPRPSGARGPRGDRPAGGPDGSGPGGQGPGGPAGQGPPGPPGDALVVTRTLPDGSTITLLGDTTSITQVRHQLRWLMVAAGAVALAVAAGLMLLAVQRALRPLEAMVDVARDITSGDRGRRVRPRSPGTELGRTAESMDEMLDALESAENAQRAAAANAQRADADTKRFLADAAHELRTPIAGLSAVAESVARDGATRPDRVARWSDLLVSESRHAARLVDDLLDMARIDDDPGLEVVDADLGAIVDGAVERTALVHADHTVSRTGVESVPVRVDPGRIGQILTNLAENAARVSSVVAIDLSVEDTTAVITVCDEGPGVPAADRDRIFDRLVRLDRARDTPGAGLGLPIARALARAHGGDVRCVEGSSRTGACFVVTLPVRPA</sequence>
<accession>A0ABW3G980</accession>
<dbReference type="PRINTS" id="PR00344">
    <property type="entry name" value="BCTRLSENSOR"/>
</dbReference>
<evidence type="ECO:0000256" key="8">
    <source>
        <dbReference type="ARBA" id="ARBA00022989"/>
    </source>
</evidence>
<keyword evidence="10 13" id="KW-0472">Membrane</keyword>
<feature type="domain" description="Histidine kinase" evidence="14">
    <location>
        <begin position="290"/>
        <end position="500"/>
    </location>
</feature>
<keyword evidence="16" id="KW-0547">Nucleotide-binding</keyword>
<dbReference type="InterPro" id="IPR003660">
    <property type="entry name" value="HAMP_dom"/>
</dbReference>
<feature type="compositionally biased region" description="Gly residues" evidence="12">
    <location>
        <begin position="136"/>
        <end position="152"/>
    </location>
</feature>
<dbReference type="InterPro" id="IPR036097">
    <property type="entry name" value="HisK_dim/P_sf"/>
</dbReference>
<dbReference type="PANTHER" id="PTHR45436">
    <property type="entry name" value="SENSOR HISTIDINE KINASE YKOH"/>
    <property type="match status" value="1"/>
</dbReference>
<keyword evidence="7" id="KW-0418">Kinase</keyword>
<comment type="catalytic activity">
    <reaction evidence="1">
        <text>ATP + protein L-histidine = ADP + protein N-phospho-L-histidine.</text>
        <dbReference type="EC" id="2.7.13.3"/>
    </reaction>
</comment>
<keyword evidence="17" id="KW-1185">Reference proteome</keyword>
<keyword evidence="9" id="KW-0902">Two-component regulatory system</keyword>
<dbReference type="Pfam" id="PF00512">
    <property type="entry name" value="HisKA"/>
    <property type="match status" value="1"/>
</dbReference>
<feature type="transmembrane region" description="Helical" evidence="13">
    <location>
        <begin position="193"/>
        <end position="214"/>
    </location>
</feature>
<dbReference type="InterPro" id="IPR003661">
    <property type="entry name" value="HisK_dim/P_dom"/>
</dbReference>
<evidence type="ECO:0000256" key="9">
    <source>
        <dbReference type="ARBA" id="ARBA00023012"/>
    </source>
</evidence>
<dbReference type="Proteomes" id="UP001597068">
    <property type="component" value="Unassembled WGS sequence"/>
</dbReference>
<dbReference type="Pfam" id="PF00672">
    <property type="entry name" value="HAMP"/>
    <property type="match status" value="1"/>
</dbReference>
<evidence type="ECO:0000256" key="6">
    <source>
        <dbReference type="ARBA" id="ARBA00022692"/>
    </source>
</evidence>
<evidence type="ECO:0000256" key="13">
    <source>
        <dbReference type="SAM" id="Phobius"/>
    </source>
</evidence>
<dbReference type="SUPFAM" id="SSF47384">
    <property type="entry name" value="Homodimeric domain of signal transducing histidine kinase"/>
    <property type="match status" value="1"/>
</dbReference>
<keyword evidence="11" id="KW-0175">Coiled coil</keyword>
<dbReference type="PROSITE" id="PS50109">
    <property type="entry name" value="HIS_KIN"/>
    <property type="match status" value="1"/>
</dbReference>
<evidence type="ECO:0000259" key="14">
    <source>
        <dbReference type="PROSITE" id="PS50109"/>
    </source>
</evidence>
<dbReference type="PANTHER" id="PTHR45436:SF5">
    <property type="entry name" value="SENSOR HISTIDINE KINASE TRCS"/>
    <property type="match status" value="1"/>
</dbReference>
<dbReference type="Gene3D" id="3.30.565.10">
    <property type="entry name" value="Histidine kinase-like ATPase, C-terminal domain"/>
    <property type="match status" value="1"/>
</dbReference>
<dbReference type="SUPFAM" id="SSF55874">
    <property type="entry name" value="ATPase domain of HSP90 chaperone/DNA topoisomerase II/histidine kinase"/>
    <property type="match status" value="1"/>
</dbReference>
<dbReference type="InterPro" id="IPR050428">
    <property type="entry name" value="TCS_sensor_his_kinase"/>
</dbReference>
<dbReference type="CDD" id="cd00075">
    <property type="entry name" value="HATPase"/>
    <property type="match status" value="1"/>
</dbReference>
<dbReference type="SMART" id="SM00388">
    <property type="entry name" value="HisKA"/>
    <property type="match status" value="1"/>
</dbReference>
<gene>
    <name evidence="16" type="ORF">ACFQ04_07300</name>
</gene>
<organism evidence="16 17">
    <name type="scientific">Williamsia deligens</name>
    <dbReference type="NCBI Taxonomy" id="321325"/>
    <lineage>
        <taxon>Bacteria</taxon>
        <taxon>Bacillati</taxon>
        <taxon>Actinomycetota</taxon>
        <taxon>Actinomycetes</taxon>
        <taxon>Mycobacteriales</taxon>
        <taxon>Nocardiaceae</taxon>
        <taxon>Williamsia</taxon>
    </lineage>
</organism>
<dbReference type="CDD" id="cd00082">
    <property type="entry name" value="HisKA"/>
    <property type="match status" value="1"/>
</dbReference>
<evidence type="ECO:0000256" key="2">
    <source>
        <dbReference type="ARBA" id="ARBA00004236"/>
    </source>
</evidence>
<reference evidence="17" key="1">
    <citation type="journal article" date="2019" name="Int. J. Syst. Evol. Microbiol.">
        <title>The Global Catalogue of Microorganisms (GCM) 10K type strain sequencing project: providing services to taxonomists for standard genome sequencing and annotation.</title>
        <authorList>
            <consortium name="The Broad Institute Genomics Platform"/>
            <consortium name="The Broad Institute Genome Sequencing Center for Infectious Disease"/>
            <person name="Wu L."/>
            <person name="Ma J."/>
        </authorList>
    </citation>
    <scope>NUCLEOTIDE SEQUENCE [LARGE SCALE GENOMIC DNA]</scope>
    <source>
        <strain evidence="17">CCUG 50873</strain>
    </source>
</reference>
<comment type="subcellular location">
    <subcellularLocation>
        <location evidence="2">Cell membrane</location>
    </subcellularLocation>
</comment>
<dbReference type="SMART" id="SM00387">
    <property type="entry name" value="HATPase_c"/>
    <property type="match status" value="1"/>
</dbReference>
<evidence type="ECO:0000256" key="12">
    <source>
        <dbReference type="SAM" id="MobiDB-lite"/>
    </source>
</evidence>
<evidence type="ECO:0000256" key="4">
    <source>
        <dbReference type="ARBA" id="ARBA00022553"/>
    </source>
</evidence>
<evidence type="ECO:0000313" key="16">
    <source>
        <dbReference type="EMBL" id="MFD0925541.1"/>
    </source>
</evidence>
<dbReference type="RefSeq" id="WP_253646518.1">
    <property type="nucleotide sequence ID" value="NZ_JAMTCI010000001.1"/>
</dbReference>
<dbReference type="SMART" id="SM00304">
    <property type="entry name" value="HAMP"/>
    <property type="match status" value="1"/>
</dbReference>
<feature type="coiled-coil region" evidence="11">
    <location>
        <begin position="256"/>
        <end position="283"/>
    </location>
</feature>
<dbReference type="Pfam" id="PF02518">
    <property type="entry name" value="HATPase_c"/>
    <property type="match status" value="1"/>
</dbReference>
<evidence type="ECO:0000256" key="10">
    <source>
        <dbReference type="ARBA" id="ARBA00023136"/>
    </source>
</evidence>
<proteinExistence type="predicted"/>
<keyword evidence="8 13" id="KW-1133">Transmembrane helix</keyword>
<feature type="transmembrane region" description="Helical" evidence="13">
    <location>
        <begin position="28"/>
        <end position="51"/>
    </location>
</feature>
<keyword evidence="6 13" id="KW-0812">Transmembrane</keyword>
<name>A0ABW3G980_9NOCA</name>
<evidence type="ECO:0000256" key="1">
    <source>
        <dbReference type="ARBA" id="ARBA00000085"/>
    </source>
</evidence>
<dbReference type="InterPro" id="IPR036890">
    <property type="entry name" value="HATPase_C_sf"/>
</dbReference>
<dbReference type="CDD" id="cd06225">
    <property type="entry name" value="HAMP"/>
    <property type="match status" value="1"/>
</dbReference>
<dbReference type="PROSITE" id="PS50885">
    <property type="entry name" value="HAMP"/>
    <property type="match status" value="1"/>
</dbReference>
<keyword evidence="4" id="KW-0597">Phosphoprotein</keyword>
<evidence type="ECO:0000313" key="17">
    <source>
        <dbReference type="Proteomes" id="UP001597068"/>
    </source>
</evidence>